<evidence type="ECO:0000259" key="9">
    <source>
        <dbReference type="Pfam" id="PF21082"/>
    </source>
</evidence>
<comment type="caution">
    <text evidence="11">The sequence shown here is derived from an EMBL/GenBank/DDBJ whole genome shotgun (WGS) entry which is preliminary data.</text>
</comment>
<keyword evidence="5 7" id="KW-1133">Transmembrane helix</keyword>
<feature type="transmembrane region" description="Helical" evidence="7">
    <location>
        <begin position="99"/>
        <end position="120"/>
    </location>
</feature>
<dbReference type="InterPro" id="IPR010920">
    <property type="entry name" value="LSM_dom_sf"/>
</dbReference>
<protein>
    <submittedName>
        <fullName evidence="11">Mechanosensitive ion channel family protein</fullName>
    </submittedName>
</protein>
<keyword evidence="3" id="KW-1003">Cell membrane</keyword>
<sequence length="375" mass="40862">MTSQSFAAALTRTWDGAIAWISAHTTEILIAFAVGTAIYFALHAIKRFATARARKSPDRYRFSTIVWRVLGKTSELVILISAIRLVSSYAQAPTAVERTIAVLFTIAAVMQVAIWAREAILGFIQRRAGAGEHDTLENALTLIRLIVSVVVFAIAFIVVLDNLGIDVTGLVAGLGIGGIAIGLAAQGIFSDLFAALAVIFDKPFRRGDVIQVDGIVATVETIGLKSTRLRATTGEEVILANAKMLDQRIDNFTRLNRRRTRFGIGVIYQTKPAEARRIPDMLKDIVERHHASFVRAGFVGFGDSSLNFELDFDIMSTDFEVVFAGRHAIGLAIVEAFNEAGLEFAYPTQTTFTSAPDGTMIMPYPHVMPVVNAKD</sequence>
<dbReference type="InterPro" id="IPR006685">
    <property type="entry name" value="MscS_channel_2nd"/>
</dbReference>
<dbReference type="Proteomes" id="UP000321129">
    <property type="component" value="Unassembled WGS sequence"/>
</dbReference>
<evidence type="ECO:0000256" key="5">
    <source>
        <dbReference type="ARBA" id="ARBA00022989"/>
    </source>
</evidence>
<feature type="transmembrane region" description="Helical" evidence="7">
    <location>
        <begin position="172"/>
        <end position="200"/>
    </location>
</feature>
<dbReference type="EMBL" id="VOPY01000003">
    <property type="protein sequence ID" value="TXC68400.1"/>
    <property type="molecule type" value="Genomic_DNA"/>
</dbReference>
<feature type="domain" description="Mechanosensitive ion channel MscS C-terminal" evidence="9">
    <location>
        <begin position="263"/>
        <end position="344"/>
    </location>
</feature>
<dbReference type="InterPro" id="IPR011014">
    <property type="entry name" value="MscS_channel_TM-2"/>
</dbReference>
<dbReference type="InterPro" id="IPR011066">
    <property type="entry name" value="MscS_channel_C_sf"/>
</dbReference>
<dbReference type="AlphaFoldDB" id="A0A5C6U7K6"/>
<organism evidence="11 12">
    <name type="scientific">Flavisphingopyxis soli</name>
    <dbReference type="NCBI Taxonomy" id="2601267"/>
    <lineage>
        <taxon>Bacteria</taxon>
        <taxon>Pseudomonadati</taxon>
        <taxon>Pseudomonadota</taxon>
        <taxon>Alphaproteobacteria</taxon>
        <taxon>Sphingomonadales</taxon>
        <taxon>Sphingopyxidaceae</taxon>
        <taxon>Flavisphingopyxis</taxon>
    </lineage>
</organism>
<dbReference type="InterPro" id="IPR023408">
    <property type="entry name" value="MscS_beta-dom_sf"/>
</dbReference>
<evidence type="ECO:0000259" key="8">
    <source>
        <dbReference type="Pfam" id="PF00924"/>
    </source>
</evidence>
<dbReference type="GO" id="GO:0005886">
    <property type="term" value="C:plasma membrane"/>
    <property type="evidence" value="ECO:0007669"/>
    <property type="project" value="UniProtKB-SubCell"/>
</dbReference>
<evidence type="ECO:0000256" key="3">
    <source>
        <dbReference type="ARBA" id="ARBA00022475"/>
    </source>
</evidence>
<keyword evidence="6 7" id="KW-0472">Membrane</keyword>
<evidence type="ECO:0000256" key="7">
    <source>
        <dbReference type="SAM" id="Phobius"/>
    </source>
</evidence>
<comment type="similarity">
    <text evidence="2">Belongs to the MscS (TC 1.A.23) family.</text>
</comment>
<name>A0A5C6U7K6_9SPHN</name>
<evidence type="ECO:0000313" key="12">
    <source>
        <dbReference type="Proteomes" id="UP000321129"/>
    </source>
</evidence>
<keyword evidence="4 7" id="KW-0812">Transmembrane</keyword>
<evidence type="ECO:0000256" key="2">
    <source>
        <dbReference type="ARBA" id="ARBA00008017"/>
    </source>
</evidence>
<dbReference type="GO" id="GO:0008381">
    <property type="term" value="F:mechanosensitive monoatomic ion channel activity"/>
    <property type="evidence" value="ECO:0007669"/>
    <property type="project" value="UniProtKB-ARBA"/>
</dbReference>
<proteinExistence type="inferred from homology"/>
<feature type="transmembrane region" description="Helical" evidence="7">
    <location>
        <begin position="141"/>
        <end position="160"/>
    </location>
</feature>
<evidence type="ECO:0000313" key="11">
    <source>
        <dbReference type="EMBL" id="TXC68400.1"/>
    </source>
</evidence>
<comment type="subcellular location">
    <subcellularLocation>
        <location evidence="1">Cell membrane</location>
        <topology evidence="1">Multi-pass membrane protein</topology>
    </subcellularLocation>
</comment>
<accession>A0A5C6U7K6</accession>
<dbReference type="Pfam" id="PF21082">
    <property type="entry name" value="MS_channel_3rd"/>
    <property type="match status" value="1"/>
</dbReference>
<dbReference type="Gene3D" id="1.10.287.1260">
    <property type="match status" value="1"/>
</dbReference>
<evidence type="ECO:0000259" key="10">
    <source>
        <dbReference type="Pfam" id="PF21088"/>
    </source>
</evidence>
<dbReference type="SUPFAM" id="SSF50182">
    <property type="entry name" value="Sm-like ribonucleoproteins"/>
    <property type="match status" value="1"/>
</dbReference>
<dbReference type="SUPFAM" id="SSF82689">
    <property type="entry name" value="Mechanosensitive channel protein MscS (YggB), C-terminal domain"/>
    <property type="match status" value="1"/>
</dbReference>
<feature type="domain" description="Mechanosensitive ion channel transmembrane helices 2/3" evidence="10">
    <location>
        <begin position="146"/>
        <end position="186"/>
    </location>
</feature>
<dbReference type="PANTHER" id="PTHR30566">
    <property type="entry name" value="YNAI-RELATED MECHANOSENSITIVE ION CHANNEL"/>
    <property type="match status" value="1"/>
</dbReference>
<dbReference type="InterPro" id="IPR049142">
    <property type="entry name" value="MS_channel_1st"/>
</dbReference>
<dbReference type="Pfam" id="PF00924">
    <property type="entry name" value="MS_channel_2nd"/>
    <property type="match status" value="1"/>
</dbReference>
<dbReference type="Pfam" id="PF21088">
    <property type="entry name" value="MS_channel_1st"/>
    <property type="match status" value="1"/>
</dbReference>
<reference evidence="11 12" key="1">
    <citation type="submission" date="2019-08" db="EMBL/GenBank/DDBJ databases">
        <title>Sphingorhabdus soil sp. nov., isolated from arctic soil.</title>
        <authorList>
            <person name="Liu Y."/>
        </authorList>
    </citation>
    <scope>NUCLEOTIDE SEQUENCE [LARGE SCALE GENOMIC DNA]</scope>
    <source>
        <strain evidence="11 12">D-2Q-5-6</strain>
    </source>
</reference>
<dbReference type="InterPro" id="IPR049278">
    <property type="entry name" value="MS_channel_C"/>
</dbReference>
<gene>
    <name evidence="11" type="ORF">FSZ31_10970</name>
</gene>
<dbReference type="SUPFAM" id="SSF82861">
    <property type="entry name" value="Mechanosensitive channel protein MscS (YggB), transmembrane region"/>
    <property type="match status" value="1"/>
</dbReference>
<evidence type="ECO:0000256" key="6">
    <source>
        <dbReference type="ARBA" id="ARBA00023136"/>
    </source>
</evidence>
<evidence type="ECO:0000256" key="1">
    <source>
        <dbReference type="ARBA" id="ARBA00004651"/>
    </source>
</evidence>
<keyword evidence="12" id="KW-1185">Reference proteome</keyword>
<dbReference type="PANTHER" id="PTHR30566:SF25">
    <property type="entry name" value="INNER MEMBRANE PROTEIN"/>
    <property type="match status" value="1"/>
</dbReference>
<dbReference type="Gene3D" id="3.30.70.100">
    <property type="match status" value="1"/>
</dbReference>
<feature type="domain" description="Mechanosensitive ion channel MscS" evidence="8">
    <location>
        <begin position="188"/>
        <end position="254"/>
    </location>
</feature>
<dbReference type="OrthoDB" id="9809206at2"/>
<dbReference type="Gene3D" id="2.30.30.60">
    <property type="match status" value="1"/>
</dbReference>
<evidence type="ECO:0000256" key="4">
    <source>
        <dbReference type="ARBA" id="ARBA00022692"/>
    </source>
</evidence>
<feature type="transmembrane region" description="Helical" evidence="7">
    <location>
        <begin position="28"/>
        <end position="45"/>
    </location>
</feature>